<dbReference type="EnsemblMetazoa" id="CapteT198136">
    <property type="protein sequence ID" value="CapteP198136"/>
    <property type="gene ID" value="CapteG198136"/>
</dbReference>
<evidence type="ECO:0000313" key="3">
    <source>
        <dbReference type="Proteomes" id="UP000014760"/>
    </source>
</evidence>
<reference evidence="2" key="3">
    <citation type="submission" date="2015-06" db="UniProtKB">
        <authorList>
            <consortium name="EnsemblMetazoa"/>
        </authorList>
    </citation>
    <scope>IDENTIFICATION</scope>
</reference>
<dbReference type="EMBL" id="AMQN01000165">
    <property type="status" value="NOT_ANNOTATED_CDS"/>
    <property type="molecule type" value="Genomic_DNA"/>
</dbReference>
<evidence type="ECO:0000256" key="1">
    <source>
        <dbReference type="SAM" id="Phobius"/>
    </source>
</evidence>
<keyword evidence="1" id="KW-0472">Membrane</keyword>
<keyword evidence="3" id="KW-1185">Reference proteome</keyword>
<sequence>MASATVKKLTMQPEFRELLLVLSFYCCFAVYILLSHHFPLPKAQEAAILNSVRTRNISGSQRLFGSKDIGVDFARLDDPSCKCSVEAWTLHRAMHLTHACPCSFTLDDGDGNFRRGTPFDVQWDRVHEILHSSENASPQFIVSLCSNDSSARMSTGKLHFMQRLFPNTSIMIPESMMRHITEQQQTQHTIVIPDKDVGLTRSVSQAMQRNKHVLWVDPFQESSALELSKLETAADESFPRQFSDSYEVDFHSFLPVQKSIHDRHLLMRSTGAAFTNDVMWWWALCDLQDTCSNGVTIH</sequence>
<reference evidence="3" key="1">
    <citation type="submission" date="2012-12" db="EMBL/GenBank/DDBJ databases">
        <authorList>
            <person name="Hellsten U."/>
            <person name="Grimwood J."/>
            <person name="Chapman J.A."/>
            <person name="Shapiro H."/>
            <person name="Aerts A."/>
            <person name="Otillar R.P."/>
            <person name="Terry A.Y."/>
            <person name="Boore J.L."/>
            <person name="Simakov O."/>
            <person name="Marletaz F."/>
            <person name="Cho S.-J."/>
            <person name="Edsinger-Gonzales E."/>
            <person name="Havlak P."/>
            <person name="Kuo D.-H."/>
            <person name="Larsson T."/>
            <person name="Lv J."/>
            <person name="Arendt D."/>
            <person name="Savage R."/>
            <person name="Osoegawa K."/>
            <person name="de Jong P."/>
            <person name="Lindberg D.R."/>
            <person name="Seaver E.C."/>
            <person name="Weisblat D.A."/>
            <person name="Putnam N.H."/>
            <person name="Grigoriev I.V."/>
            <person name="Rokhsar D.S."/>
        </authorList>
    </citation>
    <scope>NUCLEOTIDE SEQUENCE</scope>
    <source>
        <strain evidence="3">I ESC-2004</strain>
    </source>
</reference>
<feature type="transmembrane region" description="Helical" evidence="1">
    <location>
        <begin position="17"/>
        <end position="34"/>
    </location>
</feature>
<keyword evidence="1" id="KW-0812">Transmembrane</keyword>
<reference evidence="3" key="2">
    <citation type="journal article" date="2013" name="Nature">
        <title>Insights into bilaterian evolution from three spiralian genomes.</title>
        <authorList>
            <person name="Simakov O."/>
            <person name="Marletaz F."/>
            <person name="Cho S.J."/>
            <person name="Edsinger-Gonzales E."/>
            <person name="Havlak P."/>
            <person name="Hellsten U."/>
            <person name="Kuo D.H."/>
            <person name="Larsson T."/>
            <person name="Lv J."/>
            <person name="Arendt D."/>
            <person name="Savage R."/>
            <person name="Osoegawa K."/>
            <person name="de Jong P."/>
            <person name="Grimwood J."/>
            <person name="Chapman J.A."/>
            <person name="Shapiro H."/>
            <person name="Aerts A."/>
            <person name="Otillar R.P."/>
            <person name="Terry A.Y."/>
            <person name="Boore J.L."/>
            <person name="Grigoriev I.V."/>
            <person name="Lindberg D.R."/>
            <person name="Seaver E.C."/>
            <person name="Weisblat D.A."/>
            <person name="Putnam N.H."/>
            <person name="Rokhsar D.S."/>
        </authorList>
    </citation>
    <scope>NUCLEOTIDE SEQUENCE</scope>
    <source>
        <strain evidence="3">I ESC-2004</strain>
    </source>
</reference>
<dbReference type="HOGENOM" id="CLU_934625_0_0_1"/>
<keyword evidence="1" id="KW-1133">Transmembrane helix</keyword>
<accession>X1ZYB6</accession>
<name>X1ZYB6_CAPTE</name>
<evidence type="ECO:0000313" key="2">
    <source>
        <dbReference type="EnsemblMetazoa" id="CapteP198136"/>
    </source>
</evidence>
<dbReference type="AlphaFoldDB" id="X1ZYB6"/>
<proteinExistence type="predicted"/>
<protein>
    <submittedName>
        <fullName evidence="2">Uncharacterized protein</fullName>
    </submittedName>
</protein>
<dbReference type="Proteomes" id="UP000014760">
    <property type="component" value="Unassembled WGS sequence"/>
</dbReference>
<organism evidence="2 3">
    <name type="scientific">Capitella teleta</name>
    <name type="common">Polychaete worm</name>
    <dbReference type="NCBI Taxonomy" id="283909"/>
    <lineage>
        <taxon>Eukaryota</taxon>
        <taxon>Metazoa</taxon>
        <taxon>Spiralia</taxon>
        <taxon>Lophotrochozoa</taxon>
        <taxon>Annelida</taxon>
        <taxon>Polychaeta</taxon>
        <taxon>Sedentaria</taxon>
        <taxon>Scolecida</taxon>
        <taxon>Capitellidae</taxon>
        <taxon>Capitella</taxon>
    </lineage>
</organism>